<dbReference type="Proteomes" id="UP001209535">
    <property type="component" value="Unassembled WGS sequence"/>
</dbReference>
<protein>
    <submittedName>
        <fullName evidence="1">GYD domain-containing protein</fullName>
    </submittedName>
</protein>
<accession>A0ABT2WZZ3</accession>
<comment type="caution">
    <text evidence="1">The sequence shown here is derived from an EMBL/GenBank/DDBJ whole genome shotgun (WGS) entry which is preliminary data.</text>
</comment>
<name>A0ABT2WZZ3_9RHOB</name>
<keyword evidence="2" id="KW-1185">Reference proteome</keyword>
<dbReference type="RefSeq" id="WP_263333616.1">
    <property type="nucleotide sequence ID" value="NZ_JAOVQO010000003.1"/>
</dbReference>
<dbReference type="InterPro" id="IPR014845">
    <property type="entry name" value="GYD/TTHA1554"/>
</dbReference>
<proteinExistence type="predicted"/>
<evidence type="ECO:0000313" key="2">
    <source>
        <dbReference type="Proteomes" id="UP001209535"/>
    </source>
</evidence>
<gene>
    <name evidence="1" type="ORF">OEZ60_04435</name>
</gene>
<sequence>MPTFILTGNYESSAIKGMIASPSDREAAARALIEAAGGKLLHFYLTSGERDFMAISEAPSMQDMLPALMAVGASGQISHMRTVQAFTAAEFKAAQEKAKAIAAAYKPPA</sequence>
<dbReference type="Pfam" id="PF08734">
    <property type="entry name" value="GYD"/>
    <property type="match status" value="1"/>
</dbReference>
<dbReference type="EMBL" id="JAOVQO010000003">
    <property type="protein sequence ID" value="MCU9847247.1"/>
    <property type="molecule type" value="Genomic_DNA"/>
</dbReference>
<reference evidence="1 2" key="1">
    <citation type="submission" date="2022-10" db="EMBL/GenBank/DDBJ databases">
        <title>Defluviimonas sp. nov., isolated from ocean surface sediments.</title>
        <authorList>
            <person name="He W."/>
            <person name="Wang L."/>
            <person name="Zhang D.-F."/>
        </authorList>
    </citation>
    <scope>NUCLEOTIDE SEQUENCE [LARGE SCALE GENOMIC DNA]</scope>
    <source>
        <strain evidence="1 2">WL0024</strain>
    </source>
</reference>
<evidence type="ECO:0000313" key="1">
    <source>
        <dbReference type="EMBL" id="MCU9847247.1"/>
    </source>
</evidence>
<organism evidence="1 2">
    <name type="scientific">Albidovulum salinarum</name>
    <dbReference type="NCBI Taxonomy" id="2984153"/>
    <lineage>
        <taxon>Bacteria</taxon>
        <taxon>Pseudomonadati</taxon>
        <taxon>Pseudomonadota</taxon>
        <taxon>Alphaproteobacteria</taxon>
        <taxon>Rhodobacterales</taxon>
        <taxon>Paracoccaceae</taxon>
        <taxon>Albidovulum</taxon>
    </lineage>
</organism>